<reference key="1">
    <citation type="submission" date="2010-11" db="EMBL/GenBank/DDBJ databases">
        <title>The complete genome of Paludibacter propionicigenes DSM 17365.</title>
        <authorList>
            <consortium name="US DOE Joint Genome Institute (JGI-PGF)"/>
            <person name="Lucas S."/>
            <person name="Copeland A."/>
            <person name="Lapidus A."/>
            <person name="Bruce D."/>
            <person name="Goodwin L."/>
            <person name="Pitluck S."/>
            <person name="Kyrpides N."/>
            <person name="Mavromatis K."/>
            <person name="Ivanova N."/>
            <person name="Munk A.C."/>
            <person name="Brettin T."/>
            <person name="Detter J.C."/>
            <person name="Han C."/>
            <person name="Tapia R."/>
            <person name="Land M."/>
            <person name="Hauser L."/>
            <person name="Markowitz V."/>
            <person name="Cheng J.-F."/>
            <person name="Hugenholtz P."/>
            <person name="Woyke T."/>
            <person name="Wu D."/>
            <person name="Gronow S."/>
            <person name="Wellnitz S."/>
            <person name="Brambilla E."/>
            <person name="Klenk H.-P."/>
            <person name="Eisen J.A."/>
        </authorList>
    </citation>
    <scope>NUCLEOTIDE SEQUENCE</scope>
    <source>
        <strain>WB4</strain>
    </source>
</reference>
<evidence type="ECO:0008006" key="3">
    <source>
        <dbReference type="Google" id="ProtNLM"/>
    </source>
</evidence>
<reference evidence="1 2" key="2">
    <citation type="journal article" date="2011" name="Stand. Genomic Sci.">
        <title>Complete genome sequence of Paludibacter propionicigenes type strain (WB4).</title>
        <authorList>
            <person name="Gronow S."/>
            <person name="Munk C."/>
            <person name="Lapidus A."/>
            <person name="Nolan M."/>
            <person name="Lucas S."/>
            <person name="Hammon N."/>
            <person name="Deshpande S."/>
            <person name="Cheng J.F."/>
            <person name="Tapia R."/>
            <person name="Han C."/>
            <person name="Goodwin L."/>
            <person name="Pitluck S."/>
            <person name="Liolios K."/>
            <person name="Ivanova N."/>
            <person name="Mavromatis K."/>
            <person name="Mikhailova N."/>
            <person name="Pati A."/>
            <person name="Chen A."/>
            <person name="Palaniappan K."/>
            <person name="Land M."/>
            <person name="Hauser L."/>
            <person name="Chang Y.J."/>
            <person name="Jeffries C.D."/>
            <person name="Brambilla E."/>
            <person name="Rohde M."/>
            <person name="Goker M."/>
            <person name="Detter J.C."/>
            <person name="Woyke T."/>
            <person name="Bristow J."/>
            <person name="Eisen J.A."/>
            <person name="Markowitz V."/>
            <person name="Hugenholtz P."/>
            <person name="Kyrpides N.C."/>
            <person name="Klenk H.P."/>
        </authorList>
    </citation>
    <scope>NUCLEOTIDE SEQUENCE [LARGE SCALE GENOMIC DNA]</scope>
    <source>
        <strain evidence="2">DSM 17365 / JCM 13257 / WB4</strain>
    </source>
</reference>
<dbReference type="EMBL" id="CP002345">
    <property type="protein sequence ID" value="ADQ80917.1"/>
    <property type="molecule type" value="Genomic_DNA"/>
</dbReference>
<dbReference type="AlphaFoldDB" id="E4T873"/>
<name>E4T873_PALPW</name>
<evidence type="ECO:0000313" key="2">
    <source>
        <dbReference type="Proteomes" id="UP000008718"/>
    </source>
</evidence>
<sequence length="161" mass="18659">MNKQIDYKLLPALAAKSEPDWKRFLVKNKKKLEGMDVQVHALHDKISEQTDCLACANCCRSLGPRIIDKDLERMAKVLRLKTTDVIAKYLRIDEDGDMVFQSMPCPFLGADNYCSIYESRPKACREYPHTDRKRFYQIFNLSVKNAYTCPIVYKVLDSLTK</sequence>
<dbReference type="Proteomes" id="UP000008718">
    <property type="component" value="Chromosome"/>
</dbReference>
<accession>E4T873</accession>
<dbReference type="RefSeq" id="WP_013446286.1">
    <property type="nucleotide sequence ID" value="NC_014734.1"/>
</dbReference>
<proteinExistence type="predicted"/>
<organism evidence="1 2">
    <name type="scientific">Paludibacter propionicigenes (strain DSM 17365 / JCM 13257 / WB4)</name>
    <dbReference type="NCBI Taxonomy" id="694427"/>
    <lineage>
        <taxon>Bacteria</taxon>
        <taxon>Pseudomonadati</taxon>
        <taxon>Bacteroidota</taxon>
        <taxon>Bacteroidia</taxon>
        <taxon>Bacteroidales</taxon>
        <taxon>Paludibacteraceae</taxon>
        <taxon>Paludibacter</taxon>
    </lineage>
</organism>
<evidence type="ECO:0000313" key="1">
    <source>
        <dbReference type="EMBL" id="ADQ80917.1"/>
    </source>
</evidence>
<dbReference type="InterPro" id="IPR005358">
    <property type="entry name" value="Puta_zinc/iron-chelating_dom"/>
</dbReference>
<dbReference type="eggNOG" id="COG0727">
    <property type="taxonomic scope" value="Bacteria"/>
</dbReference>
<dbReference type="Pfam" id="PF03692">
    <property type="entry name" value="CxxCxxCC"/>
    <property type="match status" value="1"/>
</dbReference>
<dbReference type="PANTHER" id="PTHR35866:SF1">
    <property type="entry name" value="YKGJ FAMILY CYSTEINE CLUSTER PROTEIN"/>
    <property type="match status" value="1"/>
</dbReference>
<gene>
    <name evidence="1" type="ordered locus">Palpr_2788</name>
</gene>
<dbReference type="PANTHER" id="PTHR35866">
    <property type="entry name" value="PUTATIVE-RELATED"/>
    <property type="match status" value="1"/>
</dbReference>
<protein>
    <recommendedName>
        <fullName evidence="3">Fe-S oxidoreductase</fullName>
    </recommendedName>
</protein>
<keyword evidence="2" id="KW-1185">Reference proteome</keyword>
<dbReference type="STRING" id="694427.Palpr_2788"/>
<dbReference type="KEGG" id="ppn:Palpr_2788"/>
<dbReference type="HOGENOM" id="CLU_137972_0_0_10"/>